<organism evidence="4 5">
    <name type="scientific">Phialocephala subalpina</name>
    <dbReference type="NCBI Taxonomy" id="576137"/>
    <lineage>
        <taxon>Eukaryota</taxon>
        <taxon>Fungi</taxon>
        <taxon>Dikarya</taxon>
        <taxon>Ascomycota</taxon>
        <taxon>Pezizomycotina</taxon>
        <taxon>Leotiomycetes</taxon>
        <taxon>Helotiales</taxon>
        <taxon>Mollisiaceae</taxon>
        <taxon>Phialocephala</taxon>
        <taxon>Phialocephala fortinii species complex</taxon>
    </lineage>
</organism>
<gene>
    <name evidence="4" type="ORF">PAC_11896</name>
</gene>
<evidence type="ECO:0000256" key="1">
    <source>
        <dbReference type="ARBA" id="ARBA00023117"/>
    </source>
</evidence>
<dbReference type="EMBL" id="FJOG01000019">
    <property type="protein sequence ID" value="CZR61999.1"/>
    <property type="molecule type" value="Genomic_DNA"/>
</dbReference>
<dbReference type="AlphaFoldDB" id="A0A1L7XAF4"/>
<evidence type="ECO:0000256" key="2">
    <source>
        <dbReference type="SAM" id="MobiDB-lite"/>
    </source>
</evidence>
<evidence type="ECO:0000259" key="3">
    <source>
        <dbReference type="Pfam" id="PF26082"/>
    </source>
</evidence>
<dbReference type="Gene3D" id="1.20.920.10">
    <property type="entry name" value="Bromodomain-like"/>
    <property type="match status" value="1"/>
</dbReference>
<feature type="region of interest" description="Disordered" evidence="2">
    <location>
        <begin position="214"/>
        <end position="249"/>
    </location>
</feature>
<proteinExistence type="predicted"/>
<dbReference type="Pfam" id="PF26082">
    <property type="entry name" value="zf-C2H2_AcuF"/>
    <property type="match status" value="1"/>
</dbReference>
<dbReference type="Proteomes" id="UP000184330">
    <property type="component" value="Unassembled WGS sequence"/>
</dbReference>
<dbReference type="PANTHER" id="PTHR35391:SF7">
    <property type="entry name" value="C2H2-TYPE DOMAIN-CONTAINING PROTEIN"/>
    <property type="match status" value="1"/>
</dbReference>
<evidence type="ECO:0000313" key="5">
    <source>
        <dbReference type="Proteomes" id="UP000184330"/>
    </source>
</evidence>
<reference evidence="4 5" key="1">
    <citation type="submission" date="2016-03" db="EMBL/GenBank/DDBJ databases">
        <authorList>
            <person name="Ploux O."/>
        </authorList>
    </citation>
    <scope>NUCLEOTIDE SEQUENCE [LARGE SCALE GENOMIC DNA]</scope>
    <source>
        <strain evidence="4 5">UAMH 11012</strain>
    </source>
</reference>
<keyword evidence="1" id="KW-0103">Bromodomain</keyword>
<dbReference type="InterPro" id="IPR058925">
    <property type="entry name" value="zf-C2H2_AcuF"/>
</dbReference>
<dbReference type="InterPro" id="IPR036427">
    <property type="entry name" value="Bromodomain-like_sf"/>
</dbReference>
<dbReference type="OrthoDB" id="6133115at2759"/>
<feature type="domain" description="Oxidoreductase acuF-like C2H2 type zinc-finger" evidence="3">
    <location>
        <begin position="304"/>
        <end position="331"/>
    </location>
</feature>
<feature type="compositionally biased region" description="Basic and acidic residues" evidence="2">
    <location>
        <begin position="214"/>
        <end position="226"/>
    </location>
</feature>
<name>A0A1L7XAF4_9HELO</name>
<evidence type="ECO:0000313" key="4">
    <source>
        <dbReference type="EMBL" id="CZR61999.1"/>
    </source>
</evidence>
<dbReference type="PANTHER" id="PTHR35391">
    <property type="entry name" value="C2H2-TYPE DOMAIN-CONTAINING PROTEIN-RELATED"/>
    <property type="match status" value="1"/>
</dbReference>
<dbReference type="STRING" id="576137.A0A1L7XAF4"/>
<dbReference type="GO" id="GO:0006325">
    <property type="term" value="P:chromatin organization"/>
    <property type="evidence" value="ECO:0007669"/>
    <property type="project" value="UniProtKB-ARBA"/>
</dbReference>
<feature type="compositionally biased region" description="Polar residues" evidence="2">
    <location>
        <begin position="237"/>
        <end position="249"/>
    </location>
</feature>
<keyword evidence="5" id="KW-1185">Reference proteome</keyword>
<dbReference type="SUPFAM" id="SSF47370">
    <property type="entry name" value="Bromodomain"/>
    <property type="match status" value="1"/>
</dbReference>
<accession>A0A1L7XAF4</accession>
<protein>
    <recommendedName>
        <fullName evidence="3">Oxidoreductase acuF-like C2H2 type zinc-finger domain-containing protein</fullName>
    </recommendedName>
</protein>
<sequence>MKQSESTACSSSWLRLFDRAIPTTGFGISESEVSDTLGRYRIWAGNIGAFQHSELKISLSFRICDAPKIAARIAELLGDIAESLDDAYQIVSNTRENRTAPLSSEAEGDSDSEEEMSEIREIFDSIDDAVKNLFRLSIIIRNSTNRDRYSRAASSAMTSPFNEQFDINHVRHKFPALEKSNKLWLIQRLGRSITQRRHYLRYCREHHAKIARDVSADEQPKTHDEPQPMMTGLGSGAKSQKSKPTSTLAPTQASTLVITLSQSLDEEVVEDNQSQTSYAASTEEESGSGKLSVVALEGVSGQEKHFECPYCWQIQAISSQKSWKKYVFSDLNLYVRTFENCDLKMFSDRHTWLAHEVGHRHQWCCYFCTSNRTFTKPEEYRHHLERCHPQAFVSPQLSTLLELSRRPITKMSPCDYPFCKIWEERLRAINPHIPPLECLIVTPSQFQHHVGGHMEQLALFAVPRGSTEEGDTGSANAAPQVGSDCSSLGLSLPDSRVAVELRFCEDIFDVMTSVPSAEKYMSSLPPVTVRLPETRRISRTPPTSLSFISQKLQKGAYIDARDFQLDVILMFAPSFAENPHVKDKLLQNVVDLFLDFCSDKSNGNGGNRWIEQGRTSTGSFRYLRSQVPSKAARLGQQSRHEKVLAAIKLRATLCLCGMLRHDSCNLTPFRKSPEAERLRP</sequence>